<dbReference type="PANTHER" id="PTHR12631:SF10">
    <property type="entry name" value="BETA-XYLOSIDASE-LIKE PROTEIN-RELATED"/>
    <property type="match status" value="1"/>
</dbReference>
<dbReference type="InterPro" id="IPR051923">
    <property type="entry name" value="Glycosyl_Hydrolase_39"/>
</dbReference>
<dbReference type="PANTHER" id="PTHR12631">
    <property type="entry name" value="ALPHA-L-IDURONIDASE"/>
    <property type="match status" value="1"/>
</dbReference>
<dbReference type="EMBL" id="QRGA01000003">
    <property type="protein sequence ID" value="RDV00210.1"/>
    <property type="molecule type" value="Genomic_DNA"/>
</dbReference>
<reference evidence="1 2" key="1">
    <citation type="submission" date="2018-08" db="EMBL/GenBank/DDBJ databases">
        <title>Paraburkholderia sp. DHOM06 isolated from forest soil.</title>
        <authorList>
            <person name="Gao Z.-H."/>
            <person name="Qiu L.-H."/>
        </authorList>
    </citation>
    <scope>NUCLEOTIDE SEQUENCE [LARGE SCALE GENOMIC DNA]</scope>
    <source>
        <strain evidence="1 2">DHOM06</strain>
    </source>
</reference>
<evidence type="ECO:0000313" key="2">
    <source>
        <dbReference type="Proteomes" id="UP000256838"/>
    </source>
</evidence>
<dbReference type="AlphaFoldDB" id="A0A3D8K4R2"/>
<sequence length="557" mass="61161">MFARGSRFDLSFVTATASADSVAWSIRDYLGNVRASGTFTVAPGARTTRLSCTSAASGYFAVAARLRRAGDTLPRAGTRPAGIATFGILPDVSEFLPPAVFAHQDQHRFGMQGFNGNGRMLADLGVSQTIDDRQMAVMEPEGPDTWTPSLSTVPERYKKGSVMRLVRLDGIPGWASPTGAQTSAYAPIPARLDYFRRYMARVGKDTEAIRRAYYPNQRHNYYQVTWEPGLHWRDSAVNFVAMYAAAYKGLHSTDPNAVVMGTSDFPAKCPPCTTGALKNDAGLSRYIDGVTTHAYWDWYNTPNNPPERYDDDPDPAKREMALDRQMQTLRAAMQRAKPNMRLWSTEFGVSYDSGSQYGPDFPTANQLYAQAVVAARAHLIILGEGAQVTYFFYGPDYPKEVGFGTFFDDDHPQGSYSATNLSPKPEALALAAMTRIVDGTQTLGRLERLPPTVHGYAFQRLGNGPVVTALWAHDNAQWPTRDGIYNSTYRTPFSLTVDEPTKRGTVIVFDMMGNATRVPFTEGVAKLSLTASPIYVVSSNAKLMKSNVTAPIGYVGQ</sequence>
<protein>
    <submittedName>
        <fullName evidence="1">Uncharacterized protein</fullName>
    </submittedName>
</protein>
<proteinExistence type="predicted"/>
<accession>A0A3D8K4R2</accession>
<dbReference type="OrthoDB" id="8905641at2"/>
<gene>
    <name evidence="1" type="ORF">DWV00_06980</name>
</gene>
<comment type="caution">
    <text evidence="1">The sequence shown here is derived from an EMBL/GenBank/DDBJ whole genome shotgun (WGS) entry which is preliminary data.</text>
</comment>
<dbReference type="GO" id="GO:0004553">
    <property type="term" value="F:hydrolase activity, hydrolyzing O-glycosyl compounds"/>
    <property type="evidence" value="ECO:0007669"/>
    <property type="project" value="TreeGrafter"/>
</dbReference>
<dbReference type="Gene3D" id="3.20.20.80">
    <property type="entry name" value="Glycosidases"/>
    <property type="match status" value="1"/>
</dbReference>
<dbReference type="Proteomes" id="UP000256838">
    <property type="component" value="Unassembled WGS sequence"/>
</dbReference>
<keyword evidence="2" id="KW-1185">Reference proteome</keyword>
<name>A0A3D8K4R2_9BURK</name>
<dbReference type="InterPro" id="IPR017853">
    <property type="entry name" value="GH"/>
</dbReference>
<dbReference type="SUPFAM" id="SSF51445">
    <property type="entry name" value="(Trans)glycosidases"/>
    <property type="match status" value="1"/>
</dbReference>
<organism evidence="1 2">
    <name type="scientific">Trinickia dinghuensis</name>
    <dbReference type="NCBI Taxonomy" id="2291023"/>
    <lineage>
        <taxon>Bacteria</taxon>
        <taxon>Pseudomonadati</taxon>
        <taxon>Pseudomonadota</taxon>
        <taxon>Betaproteobacteria</taxon>
        <taxon>Burkholderiales</taxon>
        <taxon>Burkholderiaceae</taxon>
        <taxon>Trinickia</taxon>
    </lineage>
</organism>
<evidence type="ECO:0000313" key="1">
    <source>
        <dbReference type="EMBL" id="RDV00210.1"/>
    </source>
</evidence>